<dbReference type="PANTHER" id="PTHR35788">
    <property type="entry name" value="EXPORTED PROTEIN-RELATED"/>
    <property type="match status" value="1"/>
</dbReference>
<gene>
    <name evidence="1" type="ORF">J2W94_002345</name>
</gene>
<dbReference type="Gene3D" id="3.40.50.2000">
    <property type="entry name" value="Glycogen Phosphorylase B"/>
    <property type="match status" value="1"/>
</dbReference>
<reference evidence="1 2" key="1">
    <citation type="submission" date="2023-07" db="EMBL/GenBank/DDBJ databases">
        <title>Sorghum-associated microbial communities from plants grown in Nebraska, USA.</title>
        <authorList>
            <person name="Schachtman D."/>
        </authorList>
    </citation>
    <scope>NUCLEOTIDE SEQUENCE [LARGE SCALE GENOMIC DNA]</scope>
    <source>
        <strain evidence="1 2">BE107</strain>
    </source>
</reference>
<dbReference type="Pfam" id="PF04294">
    <property type="entry name" value="VanW"/>
    <property type="match status" value="1"/>
</dbReference>
<evidence type="ECO:0000313" key="2">
    <source>
        <dbReference type="Proteomes" id="UP001254759"/>
    </source>
</evidence>
<proteinExistence type="predicted"/>
<dbReference type="Proteomes" id="UP001254759">
    <property type="component" value="Unassembled WGS sequence"/>
</dbReference>
<dbReference type="PANTHER" id="PTHR35788:SF1">
    <property type="entry name" value="EXPORTED PROTEIN"/>
    <property type="match status" value="1"/>
</dbReference>
<protein>
    <recommendedName>
        <fullName evidence="3">VanW like protein</fullName>
    </recommendedName>
</protein>
<dbReference type="InterPro" id="IPR052913">
    <property type="entry name" value="Glycopeptide_resist_protein"/>
</dbReference>
<evidence type="ECO:0008006" key="3">
    <source>
        <dbReference type="Google" id="ProtNLM"/>
    </source>
</evidence>
<dbReference type="EMBL" id="JAVDTT010000002">
    <property type="protein sequence ID" value="MDR6842060.1"/>
    <property type="molecule type" value="Genomic_DNA"/>
</dbReference>
<accession>A0ABU1RVX3</accession>
<sequence length="562" mass="62916">MQIAEDRLPTRWQSLLFEAKACVFRWRRSLLDLPTSVRRQFHASALRDAPVLAEFRSPLWPAGEAAEYLVAGKIHNLRVAARSLNGIEVPPGEVFSFWKQVGRARKRRGFVMGRELREGCLVPAIGGGLCQLSGALYYSAVRAGLEVVERHRHSRVVPGSLAENDRDATVFWNYLDLRFRAPWPWRLEFALDERELHVSIRGHAPAALAAVPLAPALRKPVPTEDCASCGETECHRYQGVDSSSAYRTWLVEDDWPEFSAYRKAEKSVQDRVLDFAHRAGLRERIAATRAKAARRWLLWRGKPLPQARLGGHQLIAGTYARRLGYKDTHLVVPQSVLPFLWLAGELNGRSFDVLMTALPMHEIQRRLDKAFALHPSSRTLSDFRADPTLAEAERSALERARHWITPHAEILRMAGGRALPLPWQRPALQTTEPRINGKPRVLLPASSLARKGAIELREALTGMSIEALLPPGAEDHADFWRGFRVTCVGSIGEGVDAADIVVLPAWIEHQPRGLLRAIARGKPVIATQACGLPSELPWHKVAEGDTERLRAKISELLVTLRP</sequence>
<dbReference type="InterPro" id="IPR007391">
    <property type="entry name" value="Vancomycin_resist_VanW"/>
</dbReference>
<keyword evidence="2" id="KW-1185">Reference proteome</keyword>
<comment type="caution">
    <text evidence="1">The sequence shown here is derived from an EMBL/GenBank/DDBJ whole genome shotgun (WGS) entry which is preliminary data.</text>
</comment>
<evidence type="ECO:0000313" key="1">
    <source>
        <dbReference type="EMBL" id="MDR6842060.1"/>
    </source>
</evidence>
<dbReference type="SUPFAM" id="SSF53756">
    <property type="entry name" value="UDP-Glycosyltransferase/glycogen phosphorylase"/>
    <property type="match status" value="1"/>
</dbReference>
<name>A0ABU1RVX3_9GAMM</name>
<organism evidence="1 2">
    <name type="scientific">Pseudoxanthomonas sacheonensis</name>
    <dbReference type="NCBI Taxonomy" id="443615"/>
    <lineage>
        <taxon>Bacteria</taxon>
        <taxon>Pseudomonadati</taxon>
        <taxon>Pseudomonadota</taxon>
        <taxon>Gammaproteobacteria</taxon>
        <taxon>Lysobacterales</taxon>
        <taxon>Lysobacteraceae</taxon>
        <taxon>Pseudoxanthomonas</taxon>
    </lineage>
</organism>
<dbReference type="RefSeq" id="WP_310093453.1">
    <property type="nucleotide sequence ID" value="NZ_JAVDTT010000002.1"/>
</dbReference>